<protein>
    <recommendedName>
        <fullName evidence="4">Molecular chaperone DnaJ</fullName>
    </recommendedName>
</protein>
<reference evidence="2 3" key="1">
    <citation type="journal article" date="2017" name="Int. J. Syst. Evol. Microbiol.">
        <title>Ramlibacter monticola sp. nov., isolated from forest soil.</title>
        <authorList>
            <person name="Chaudhary D.K."/>
            <person name="Kim J."/>
        </authorList>
    </citation>
    <scope>NUCLEOTIDE SEQUENCE [LARGE SCALE GENOMIC DNA]</scope>
    <source>
        <strain evidence="2 3">KACC 19175</strain>
    </source>
</reference>
<organism evidence="2 3">
    <name type="scientific">Ramlibacter monticola</name>
    <dbReference type="NCBI Taxonomy" id="1926872"/>
    <lineage>
        <taxon>Bacteria</taxon>
        <taxon>Pseudomonadati</taxon>
        <taxon>Pseudomonadota</taxon>
        <taxon>Betaproteobacteria</taxon>
        <taxon>Burkholderiales</taxon>
        <taxon>Comamonadaceae</taxon>
        <taxon>Ramlibacter</taxon>
    </lineage>
</organism>
<evidence type="ECO:0000313" key="2">
    <source>
        <dbReference type="EMBL" id="MBL0392389.1"/>
    </source>
</evidence>
<comment type="caution">
    <text evidence="2">The sequence shown here is derived from an EMBL/GenBank/DDBJ whole genome shotgun (WGS) entry which is preliminary data.</text>
</comment>
<gene>
    <name evidence="2" type="ORF">JJ685_14715</name>
</gene>
<dbReference type="AlphaFoldDB" id="A0A937CU93"/>
<dbReference type="SUPFAM" id="SSF46565">
    <property type="entry name" value="Chaperone J-domain"/>
    <property type="match status" value="1"/>
</dbReference>
<evidence type="ECO:0000256" key="1">
    <source>
        <dbReference type="SAM" id="MobiDB-lite"/>
    </source>
</evidence>
<keyword evidence="3" id="KW-1185">Reference proteome</keyword>
<feature type="compositionally biased region" description="Basic and acidic residues" evidence="1">
    <location>
        <begin position="130"/>
        <end position="144"/>
    </location>
</feature>
<feature type="region of interest" description="Disordered" evidence="1">
    <location>
        <begin position="119"/>
        <end position="186"/>
    </location>
</feature>
<dbReference type="EMBL" id="JAEQNE010000003">
    <property type="protein sequence ID" value="MBL0392389.1"/>
    <property type="molecule type" value="Genomic_DNA"/>
</dbReference>
<feature type="compositionally biased region" description="Low complexity" evidence="1">
    <location>
        <begin position="147"/>
        <end position="165"/>
    </location>
</feature>
<sequence>MSRADIQFLQIHPDAADPPLAEQQTRFNVLVRDVALWRAALAEWKERIARYHQVVEPVRRELHAAWRQWVFTLDHASLQPGLSRAEREQLGELLRETAAALLEVEDDAELAAVACRHAEEAASMQPGQEDADRAVGHHDHREDPTQDWEQQAEAAAAQRAQWAAQRRADSASKRRRQEAQEVSSSVRDVYRRLASALHPDREPDPRQRERKTTLMQHANLAYAEDNLLALLELQLQAEQIDAAHLASVDRRRLEHYVIVLQEQVADLQSETRRLEAGFRAATGLAAGSGLQPRKADRMISSEARRLRGELLSLRRQTKSLPDAEAIRAWLREQRRMAG</sequence>
<evidence type="ECO:0008006" key="4">
    <source>
        <dbReference type="Google" id="ProtNLM"/>
    </source>
</evidence>
<evidence type="ECO:0000313" key="3">
    <source>
        <dbReference type="Proteomes" id="UP000599109"/>
    </source>
</evidence>
<name>A0A937CU93_9BURK</name>
<dbReference type="InterPro" id="IPR036869">
    <property type="entry name" value="J_dom_sf"/>
</dbReference>
<dbReference type="Proteomes" id="UP000599109">
    <property type="component" value="Unassembled WGS sequence"/>
</dbReference>
<proteinExistence type="predicted"/>
<dbReference type="RefSeq" id="WP_201675018.1">
    <property type="nucleotide sequence ID" value="NZ_JAEQNE010000003.1"/>
</dbReference>
<accession>A0A937CU93</accession>